<evidence type="ECO:0000313" key="3">
    <source>
        <dbReference type="Proteomes" id="UP000724874"/>
    </source>
</evidence>
<gene>
    <name evidence="2" type="ORF">CPB84DRAFT_1745374</name>
</gene>
<keyword evidence="3" id="KW-1185">Reference proteome</keyword>
<protein>
    <submittedName>
        <fullName evidence="2">Uncharacterized protein</fullName>
    </submittedName>
</protein>
<feature type="compositionally biased region" description="Basic and acidic residues" evidence="1">
    <location>
        <begin position="297"/>
        <end position="307"/>
    </location>
</feature>
<organism evidence="2 3">
    <name type="scientific">Gymnopilus junonius</name>
    <name type="common">Spectacular rustgill mushroom</name>
    <name type="synonym">Gymnopilus spectabilis subsp. junonius</name>
    <dbReference type="NCBI Taxonomy" id="109634"/>
    <lineage>
        <taxon>Eukaryota</taxon>
        <taxon>Fungi</taxon>
        <taxon>Dikarya</taxon>
        <taxon>Basidiomycota</taxon>
        <taxon>Agaricomycotina</taxon>
        <taxon>Agaricomycetes</taxon>
        <taxon>Agaricomycetidae</taxon>
        <taxon>Agaricales</taxon>
        <taxon>Agaricineae</taxon>
        <taxon>Hymenogastraceae</taxon>
        <taxon>Gymnopilus</taxon>
    </lineage>
</organism>
<comment type="caution">
    <text evidence="2">The sequence shown here is derived from an EMBL/GenBank/DDBJ whole genome shotgun (WGS) entry which is preliminary data.</text>
</comment>
<feature type="compositionally biased region" description="Polar residues" evidence="1">
    <location>
        <begin position="171"/>
        <end position="198"/>
    </location>
</feature>
<accession>A0A9P5NVE6</accession>
<dbReference type="Proteomes" id="UP000724874">
    <property type="component" value="Unassembled WGS sequence"/>
</dbReference>
<feature type="region of interest" description="Disordered" evidence="1">
    <location>
        <begin position="396"/>
        <end position="459"/>
    </location>
</feature>
<feature type="region of interest" description="Disordered" evidence="1">
    <location>
        <begin position="224"/>
        <end position="333"/>
    </location>
</feature>
<reference evidence="2" key="1">
    <citation type="submission" date="2020-11" db="EMBL/GenBank/DDBJ databases">
        <authorList>
            <consortium name="DOE Joint Genome Institute"/>
            <person name="Ahrendt S."/>
            <person name="Riley R."/>
            <person name="Andreopoulos W."/>
            <person name="LaButti K."/>
            <person name="Pangilinan J."/>
            <person name="Ruiz-duenas F.J."/>
            <person name="Barrasa J.M."/>
            <person name="Sanchez-Garcia M."/>
            <person name="Camarero S."/>
            <person name="Miyauchi S."/>
            <person name="Serrano A."/>
            <person name="Linde D."/>
            <person name="Babiker R."/>
            <person name="Drula E."/>
            <person name="Ayuso-Fernandez I."/>
            <person name="Pacheco R."/>
            <person name="Padilla G."/>
            <person name="Ferreira P."/>
            <person name="Barriuso J."/>
            <person name="Kellner H."/>
            <person name="Castanera R."/>
            <person name="Alfaro M."/>
            <person name="Ramirez L."/>
            <person name="Pisabarro A.G."/>
            <person name="Kuo A."/>
            <person name="Tritt A."/>
            <person name="Lipzen A."/>
            <person name="He G."/>
            <person name="Yan M."/>
            <person name="Ng V."/>
            <person name="Cullen D."/>
            <person name="Martin F."/>
            <person name="Rosso M.-N."/>
            <person name="Henrissat B."/>
            <person name="Hibbett D."/>
            <person name="Martinez A.T."/>
            <person name="Grigoriev I.V."/>
        </authorList>
    </citation>
    <scope>NUCLEOTIDE SEQUENCE</scope>
    <source>
        <strain evidence="2">AH 44721</strain>
    </source>
</reference>
<feature type="compositionally biased region" description="Polar residues" evidence="1">
    <location>
        <begin position="246"/>
        <end position="258"/>
    </location>
</feature>
<dbReference type="OrthoDB" id="3065323at2759"/>
<feature type="compositionally biased region" description="Polar residues" evidence="1">
    <location>
        <begin position="284"/>
        <end position="296"/>
    </location>
</feature>
<proteinExistence type="predicted"/>
<feature type="compositionally biased region" description="Basic and acidic residues" evidence="1">
    <location>
        <begin position="416"/>
        <end position="425"/>
    </location>
</feature>
<feature type="region of interest" description="Disordered" evidence="1">
    <location>
        <begin position="171"/>
        <end position="202"/>
    </location>
</feature>
<sequence length="459" mass="48425">MAPYPLAIGAALRPSDSQLPSASILDASLALVSSTPLPTHRQVHDLPARPFNHLNLFAYLAIGFIILCYHISKGRMDTNLVPSFTPSPTRNVSAEVGDENVFGNGDGDGGKVYTVFQPRGVSGGIGAIARMGGRVAEVGEKARRTSAKFGQNVVLEMKGLSSCGRPAVNSDSLHNIASRPNNSQATLSDAGTETSSGESDAYYLTSPPMAHAMSGTSAAYVLPFHLPPPPPSPTPAHKQHVERQNRGQQSPVSPSPSFCTIACSPPPITPRLKSPADDMAEKSATWSGQTMFGSEHSQQDIGKDKLEGNPATPVDDSNGPDSNEKGKGSSVQFDSNNIRFASPLNPFAAPAGSSIWSDPKLSPVNGSIVAGAIPMPTSPAPDISFNEESSFVKTITSALKTPPSSKIKGFASPTRLDSDRRDYSIKENGSPRRSRKDTLKATDRPTTMSALTKPNSRPA</sequence>
<dbReference type="AlphaFoldDB" id="A0A9P5NVE6"/>
<feature type="compositionally biased region" description="Polar residues" evidence="1">
    <location>
        <begin position="444"/>
        <end position="459"/>
    </location>
</feature>
<feature type="compositionally biased region" description="Pro residues" evidence="1">
    <location>
        <begin position="225"/>
        <end position="234"/>
    </location>
</feature>
<dbReference type="EMBL" id="JADNYJ010000021">
    <property type="protein sequence ID" value="KAF8905841.1"/>
    <property type="molecule type" value="Genomic_DNA"/>
</dbReference>
<evidence type="ECO:0000313" key="2">
    <source>
        <dbReference type="EMBL" id="KAF8905841.1"/>
    </source>
</evidence>
<evidence type="ECO:0000256" key="1">
    <source>
        <dbReference type="SAM" id="MobiDB-lite"/>
    </source>
</evidence>
<name>A0A9P5NVE6_GYMJU</name>